<keyword evidence="3" id="KW-1185">Reference proteome</keyword>
<name>A0A553PM39_TIGCA</name>
<dbReference type="EMBL" id="VCGU01000003">
    <property type="protein sequence ID" value="TRY78749.1"/>
    <property type="molecule type" value="Genomic_DNA"/>
</dbReference>
<dbReference type="STRING" id="6832.A0A553PM39"/>
<protein>
    <recommendedName>
        <fullName evidence="4">Ig-like domain-containing protein</fullName>
    </recommendedName>
</protein>
<reference evidence="2 3" key="1">
    <citation type="journal article" date="2018" name="Nat. Ecol. Evol.">
        <title>Genomic signatures of mitonuclear coevolution across populations of Tigriopus californicus.</title>
        <authorList>
            <person name="Barreto F.S."/>
            <person name="Watson E.T."/>
            <person name="Lima T.G."/>
            <person name="Willett C.S."/>
            <person name="Edmands S."/>
            <person name="Li W."/>
            <person name="Burton R.S."/>
        </authorList>
    </citation>
    <scope>NUCLEOTIDE SEQUENCE [LARGE SCALE GENOMIC DNA]</scope>
    <source>
        <strain evidence="2 3">San Diego</strain>
    </source>
</reference>
<feature type="compositionally biased region" description="Polar residues" evidence="1">
    <location>
        <begin position="164"/>
        <end position="176"/>
    </location>
</feature>
<evidence type="ECO:0000256" key="1">
    <source>
        <dbReference type="SAM" id="MobiDB-lite"/>
    </source>
</evidence>
<dbReference type="PANTHER" id="PTHR21261:SF15">
    <property type="entry name" value="BEATEN PATH IIIA, ISOFORM D-RELATED"/>
    <property type="match status" value="1"/>
</dbReference>
<proteinExistence type="predicted"/>
<feature type="region of interest" description="Disordered" evidence="1">
    <location>
        <begin position="159"/>
        <end position="190"/>
    </location>
</feature>
<dbReference type="AlphaFoldDB" id="A0A553PM39"/>
<organism evidence="2 3">
    <name type="scientific">Tigriopus californicus</name>
    <name type="common">Marine copepod</name>
    <dbReference type="NCBI Taxonomy" id="6832"/>
    <lineage>
        <taxon>Eukaryota</taxon>
        <taxon>Metazoa</taxon>
        <taxon>Ecdysozoa</taxon>
        <taxon>Arthropoda</taxon>
        <taxon>Crustacea</taxon>
        <taxon>Multicrustacea</taxon>
        <taxon>Hexanauplia</taxon>
        <taxon>Copepoda</taxon>
        <taxon>Harpacticoida</taxon>
        <taxon>Harpacticidae</taxon>
        <taxon>Tigriopus</taxon>
    </lineage>
</organism>
<comment type="caution">
    <text evidence="2">The sequence shown here is derived from an EMBL/GenBank/DDBJ whole genome shotgun (WGS) entry which is preliminary data.</text>
</comment>
<evidence type="ECO:0008006" key="4">
    <source>
        <dbReference type="Google" id="ProtNLM"/>
    </source>
</evidence>
<accession>A0A553PM39</accession>
<dbReference type="InterPro" id="IPR013783">
    <property type="entry name" value="Ig-like_fold"/>
</dbReference>
<evidence type="ECO:0000313" key="3">
    <source>
        <dbReference type="Proteomes" id="UP000318571"/>
    </source>
</evidence>
<evidence type="ECO:0000313" key="2">
    <source>
        <dbReference type="EMBL" id="TRY78749.1"/>
    </source>
</evidence>
<gene>
    <name evidence="2" type="ORF">TCAL_16697</name>
</gene>
<sequence>MFLKWADWNTAGSYRCEVTADDYETIFKSQTSEVVAVPLSGPMITGQQTRYALGDIVNLNCSSNSSDPLADIFWYINSDAAYPHQVIDYPWIREPTNLMTRVSGLQFRITSKYMKDDPTVKVKCSAMLLEIYLKSNEISFEVDRPTRLSSNLIPALESRDGKLSKQQTSSQESLQNGRGLVQRKGAEDKG</sequence>
<dbReference type="PANTHER" id="PTHR21261">
    <property type="entry name" value="BEAT PROTEIN"/>
    <property type="match status" value="1"/>
</dbReference>
<dbReference type="Proteomes" id="UP000318571">
    <property type="component" value="Chromosome 11"/>
</dbReference>
<dbReference type="Gene3D" id="2.60.40.10">
    <property type="entry name" value="Immunoglobulins"/>
    <property type="match status" value="1"/>
</dbReference>